<evidence type="ECO:0000256" key="5">
    <source>
        <dbReference type="RuleBase" id="RU363094"/>
    </source>
</evidence>
<feature type="domain" description="N-acetyltransferase" evidence="6">
    <location>
        <begin position="1"/>
        <end position="145"/>
    </location>
</feature>
<evidence type="ECO:0000256" key="4">
    <source>
        <dbReference type="ARBA" id="ARBA00023315"/>
    </source>
</evidence>
<comment type="caution">
    <text evidence="8">The sequence shown here is derived from an EMBL/GenBank/DDBJ whole genome shotgun (WGS) entry which is preliminary data.</text>
</comment>
<dbReference type="EMBL" id="QJKH01000014">
    <property type="protein sequence ID" value="PXX76232.1"/>
    <property type="molecule type" value="Genomic_DNA"/>
</dbReference>
<evidence type="ECO:0000313" key="9">
    <source>
        <dbReference type="Proteomes" id="UP000247612"/>
    </source>
</evidence>
<dbReference type="OrthoDB" id="9794566at2"/>
<proteinExistence type="inferred from homology"/>
<dbReference type="GO" id="GO:0005840">
    <property type="term" value="C:ribosome"/>
    <property type="evidence" value="ECO:0007669"/>
    <property type="project" value="UniProtKB-KW"/>
</dbReference>
<evidence type="ECO:0000313" key="7">
    <source>
        <dbReference type="EMBL" id="MDY5168469.1"/>
    </source>
</evidence>
<evidence type="ECO:0000256" key="1">
    <source>
        <dbReference type="ARBA" id="ARBA00005395"/>
    </source>
</evidence>
<comment type="catalytic activity">
    <reaction evidence="5">
        <text>N-terminal L-alanyl-[ribosomal protein bS18] + acetyl-CoA = N-terminal N(alpha)-acetyl-L-alanyl-[ribosomal protein bS18] + CoA + H(+)</text>
        <dbReference type="Rhea" id="RHEA:43756"/>
        <dbReference type="Rhea" id="RHEA-COMP:10676"/>
        <dbReference type="Rhea" id="RHEA-COMP:10677"/>
        <dbReference type="ChEBI" id="CHEBI:15378"/>
        <dbReference type="ChEBI" id="CHEBI:57287"/>
        <dbReference type="ChEBI" id="CHEBI:57288"/>
        <dbReference type="ChEBI" id="CHEBI:64718"/>
        <dbReference type="ChEBI" id="CHEBI:83683"/>
        <dbReference type="EC" id="2.3.1.266"/>
    </reaction>
</comment>
<gene>
    <name evidence="7" type="primary">rimI</name>
    <name evidence="8" type="ORF">DES51_11487</name>
    <name evidence="7" type="ORF">MQE39_10120</name>
</gene>
<dbReference type="EMBL" id="JALDAW010000013">
    <property type="protein sequence ID" value="MDY5168469.1"/>
    <property type="molecule type" value="Genomic_DNA"/>
</dbReference>
<dbReference type="RefSeq" id="WP_022938177.1">
    <property type="nucleotide sequence ID" value="NZ_BAABZA010000013.1"/>
</dbReference>
<evidence type="ECO:0000256" key="2">
    <source>
        <dbReference type="ARBA" id="ARBA00022490"/>
    </source>
</evidence>
<name>A0A318KU48_9FIRM</name>
<dbReference type="InterPro" id="IPR016181">
    <property type="entry name" value="Acyl_CoA_acyltransferase"/>
</dbReference>
<dbReference type="Proteomes" id="UP000247612">
    <property type="component" value="Unassembled WGS sequence"/>
</dbReference>
<evidence type="ECO:0000259" key="6">
    <source>
        <dbReference type="PROSITE" id="PS51186"/>
    </source>
</evidence>
<dbReference type="InterPro" id="IPR050680">
    <property type="entry name" value="YpeA/RimI_acetyltransf"/>
</dbReference>
<comment type="function">
    <text evidence="5">Acetylates the N-terminal alanine of ribosomal protein bS18.</text>
</comment>
<sequence length="152" mass="16866">MILREMKLDDLDAVLEIENEAFSDHWPRTAYEYEISENEFSTAFVAVDGEQIVGAAVSYLIFDDAQIATIAVRKSHQGQGIGSLMMDKIVQDADAAGCSTLSLEVRISNTPAIKLYEKYGFINVNIRKGYYADGEDAYLMIKPLGGQTAWVD</sequence>
<dbReference type="Proteomes" id="UP001276902">
    <property type="component" value="Unassembled WGS sequence"/>
</dbReference>
<dbReference type="Gene3D" id="3.40.630.30">
    <property type="match status" value="1"/>
</dbReference>
<dbReference type="SUPFAM" id="SSF55729">
    <property type="entry name" value="Acyl-CoA N-acyltransferases (Nat)"/>
    <property type="match status" value="1"/>
</dbReference>
<keyword evidence="4 7" id="KW-0012">Acyltransferase</keyword>
<dbReference type="EC" id="2.3.1.266" evidence="5"/>
<evidence type="ECO:0000313" key="8">
    <source>
        <dbReference type="EMBL" id="PXX76232.1"/>
    </source>
</evidence>
<protein>
    <recommendedName>
        <fullName evidence="5">[Ribosomal protein bS18]-alanine N-acetyltransferase</fullName>
        <ecNumber evidence="5">2.3.1.266</ecNumber>
    </recommendedName>
</protein>
<dbReference type="InterPro" id="IPR000182">
    <property type="entry name" value="GNAT_dom"/>
</dbReference>
<dbReference type="PANTHER" id="PTHR43420:SF44">
    <property type="entry name" value="ACETYLTRANSFERASE YPEA"/>
    <property type="match status" value="1"/>
</dbReference>
<reference evidence="7" key="2">
    <citation type="submission" date="2022-03" db="EMBL/GenBank/DDBJ databases">
        <title>First case of bacteraemia caused by Dielma fastidiosa in a patient hospitalised with diverticulitis.</title>
        <authorList>
            <person name="Forman-Ankjaer B."/>
            <person name="Hvid-Jensen F."/>
            <person name="Kobel C.M."/>
            <person name="Greve T."/>
        </authorList>
    </citation>
    <scope>NUCLEOTIDE SEQUENCE</scope>
    <source>
        <strain evidence="7">AUH_DF_2021</strain>
    </source>
</reference>
<keyword evidence="9" id="KW-1185">Reference proteome</keyword>
<dbReference type="GeneID" id="94440747"/>
<dbReference type="InterPro" id="IPR006464">
    <property type="entry name" value="AcTrfase_RimI/Ard1"/>
</dbReference>
<keyword evidence="3 8" id="KW-0808">Transferase</keyword>
<evidence type="ECO:0000256" key="3">
    <source>
        <dbReference type="ARBA" id="ARBA00022679"/>
    </source>
</evidence>
<dbReference type="AlphaFoldDB" id="A0A318KU48"/>
<comment type="subcellular location">
    <subcellularLocation>
        <location evidence="5">Cytoplasm</location>
    </subcellularLocation>
</comment>
<dbReference type="GO" id="GO:0008999">
    <property type="term" value="F:protein-N-terminal-alanine acetyltransferase activity"/>
    <property type="evidence" value="ECO:0007669"/>
    <property type="project" value="UniProtKB-EC"/>
</dbReference>
<comment type="similarity">
    <text evidence="1 5">Belongs to the acetyltransferase family. RimI subfamily.</text>
</comment>
<dbReference type="NCBIfam" id="TIGR01575">
    <property type="entry name" value="rimI"/>
    <property type="match status" value="1"/>
</dbReference>
<keyword evidence="7" id="KW-0689">Ribosomal protein</keyword>
<dbReference type="CDD" id="cd04301">
    <property type="entry name" value="NAT_SF"/>
    <property type="match status" value="1"/>
</dbReference>
<reference evidence="8 9" key="1">
    <citation type="submission" date="2018-05" db="EMBL/GenBank/DDBJ databases">
        <title>Genomic Encyclopedia of Type Strains, Phase IV (KMG-IV): sequencing the most valuable type-strain genomes for metagenomic binning, comparative biology and taxonomic classification.</title>
        <authorList>
            <person name="Goeker M."/>
        </authorList>
    </citation>
    <scope>NUCLEOTIDE SEQUENCE [LARGE SCALE GENOMIC DNA]</scope>
    <source>
        <strain evidence="8 9">JC118</strain>
    </source>
</reference>
<dbReference type="PANTHER" id="PTHR43420">
    <property type="entry name" value="ACETYLTRANSFERASE"/>
    <property type="match status" value="1"/>
</dbReference>
<dbReference type="STRING" id="1034346.GCA_000313565_01872"/>
<dbReference type="Pfam" id="PF00583">
    <property type="entry name" value="Acetyltransf_1"/>
    <property type="match status" value="1"/>
</dbReference>
<dbReference type="GO" id="GO:0005737">
    <property type="term" value="C:cytoplasm"/>
    <property type="evidence" value="ECO:0007669"/>
    <property type="project" value="UniProtKB-SubCell"/>
</dbReference>
<dbReference type="PROSITE" id="PS51186">
    <property type="entry name" value="GNAT"/>
    <property type="match status" value="1"/>
</dbReference>
<organism evidence="8 9">
    <name type="scientific">Dielma fastidiosa</name>
    <dbReference type="NCBI Taxonomy" id="1034346"/>
    <lineage>
        <taxon>Bacteria</taxon>
        <taxon>Bacillati</taxon>
        <taxon>Bacillota</taxon>
        <taxon>Erysipelotrichia</taxon>
        <taxon>Erysipelotrichales</taxon>
        <taxon>Erysipelotrichaceae</taxon>
        <taxon>Dielma</taxon>
    </lineage>
</organism>
<keyword evidence="2 5" id="KW-0963">Cytoplasm</keyword>
<accession>A0A318KU48</accession>
<keyword evidence="7" id="KW-0687">Ribonucleoprotein</keyword>